<dbReference type="EMBL" id="LYPA01000020">
    <property type="protein sequence ID" value="OBR69213.1"/>
    <property type="molecule type" value="Genomic_DNA"/>
</dbReference>
<evidence type="ECO:0000313" key="7">
    <source>
        <dbReference type="Proteomes" id="UP000092024"/>
    </source>
</evidence>
<feature type="domain" description="Periplasmic binding protein" evidence="5">
    <location>
        <begin position="56"/>
        <end position="333"/>
    </location>
</feature>
<dbReference type="NCBIfam" id="NF040907">
    <property type="entry name" value="ChvE"/>
    <property type="match status" value="1"/>
</dbReference>
<evidence type="ECO:0000313" key="6">
    <source>
        <dbReference type="EMBL" id="OBR69213.1"/>
    </source>
</evidence>
<feature type="chain" id="PRO_5008340598" evidence="4">
    <location>
        <begin position="20"/>
        <end position="380"/>
    </location>
</feature>
<evidence type="ECO:0000259" key="5">
    <source>
        <dbReference type="Pfam" id="PF13407"/>
    </source>
</evidence>
<dbReference type="Pfam" id="PF13407">
    <property type="entry name" value="Peripla_BP_4"/>
    <property type="match status" value="1"/>
</dbReference>
<dbReference type="PANTHER" id="PTHR30036">
    <property type="entry name" value="D-XYLOSE-BINDING PERIPLASMIC PROTEIN"/>
    <property type="match status" value="1"/>
</dbReference>
<dbReference type="SUPFAM" id="SSF53822">
    <property type="entry name" value="Periplasmic binding protein-like I"/>
    <property type="match status" value="1"/>
</dbReference>
<comment type="subcellular location">
    <subcellularLocation>
        <location evidence="1">Cell envelope</location>
    </subcellularLocation>
</comment>
<reference evidence="6 7" key="1">
    <citation type="submission" date="2016-05" db="EMBL/GenBank/DDBJ databases">
        <title>Paenibacillus oryzae. sp. nov., isolated from the rice root.</title>
        <authorList>
            <person name="Zhang J."/>
            <person name="Zhang X."/>
        </authorList>
    </citation>
    <scope>NUCLEOTIDE SEQUENCE [LARGE SCALE GENOMIC DNA]</scope>
    <source>
        <strain evidence="6 7">1DrF-4</strain>
    </source>
</reference>
<feature type="compositionally biased region" description="Gly residues" evidence="3">
    <location>
        <begin position="32"/>
        <end position="55"/>
    </location>
</feature>
<sequence>MKKSMWSSLLTILLVFALAACSGNSGNGGSGNGGTGGSGSGGSDGSGGSAGGKGSIGIAMPTKSSERWVNDGANMKKVFEELGYSVDLQYAEDIIENQVSQIENMITKGADVLVIAAIDGESLTDVLQKAADENISVIAYDRLIRNSEHVSYYATFDNFKVGVLQASYLVDKLGVEDGKGPFNIELFAGSPDDNNAYFFFNGAMSVIQPHIDSGKLVVKSGQTSMEQVATLRWDGATAQARMDNLLSANYTTEDVHAVLSPYDGISIGIISSLKGVGYGSSDKPMPVISGQDAELASVKSIIAGEQTSTIFKDTRELAKVAASMAEAVLENKEPQINDTKTYDNGVKVVPSFLLEPVSVDISNYKEILVDSGYYKESDLK</sequence>
<dbReference type="Gene3D" id="3.40.50.2300">
    <property type="match status" value="2"/>
</dbReference>
<accession>A0A1A5YUF8</accession>
<dbReference type="GO" id="GO:0030288">
    <property type="term" value="C:outer membrane-bounded periplasmic space"/>
    <property type="evidence" value="ECO:0007669"/>
    <property type="project" value="TreeGrafter"/>
</dbReference>
<proteinExistence type="predicted"/>
<feature type="signal peptide" evidence="4">
    <location>
        <begin position="1"/>
        <end position="19"/>
    </location>
</feature>
<dbReference type="InterPro" id="IPR025997">
    <property type="entry name" value="SBP_2_dom"/>
</dbReference>
<dbReference type="CDD" id="cd19994">
    <property type="entry name" value="PBP1_ChvE"/>
    <property type="match status" value="1"/>
</dbReference>
<evidence type="ECO:0000256" key="2">
    <source>
        <dbReference type="ARBA" id="ARBA00022729"/>
    </source>
</evidence>
<evidence type="ECO:0000256" key="1">
    <source>
        <dbReference type="ARBA" id="ARBA00004196"/>
    </source>
</evidence>
<keyword evidence="2 4" id="KW-0732">Signal</keyword>
<dbReference type="OrthoDB" id="9769193at2"/>
<dbReference type="InterPro" id="IPR049784">
    <property type="entry name" value="ChvE-like"/>
</dbReference>
<gene>
    <name evidence="6" type="ORF">A7K91_00310</name>
</gene>
<dbReference type="PANTHER" id="PTHR30036:SF1">
    <property type="entry name" value="D-XYLOSE-BINDING PERIPLASMIC PROTEIN"/>
    <property type="match status" value="1"/>
</dbReference>
<dbReference type="STRING" id="1844972.A7K91_00310"/>
<feature type="region of interest" description="Disordered" evidence="3">
    <location>
        <begin position="32"/>
        <end position="56"/>
    </location>
</feature>
<protein>
    <submittedName>
        <fullName evidence="6">Sugar ABC transporter substrate-binding protein</fullName>
    </submittedName>
</protein>
<dbReference type="InterPro" id="IPR050555">
    <property type="entry name" value="Bact_Solute-Bind_Prot2"/>
</dbReference>
<organism evidence="6 7">
    <name type="scientific">Paenibacillus oryzae</name>
    <dbReference type="NCBI Taxonomy" id="1844972"/>
    <lineage>
        <taxon>Bacteria</taxon>
        <taxon>Bacillati</taxon>
        <taxon>Bacillota</taxon>
        <taxon>Bacilli</taxon>
        <taxon>Bacillales</taxon>
        <taxon>Paenibacillaceae</taxon>
        <taxon>Paenibacillus</taxon>
    </lineage>
</organism>
<dbReference type="Proteomes" id="UP000092024">
    <property type="component" value="Unassembled WGS sequence"/>
</dbReference>
<comment type="caution">
    <text evidence="6">The sequence shown here is derived from an EMBL/GenBank/DDBJ whole genome shotgun (WGS) entry which is preliminary data.</text>
</comment>
<name>A0A1A5YUF8_9BACL</name>
<dbReference type="GO" id="GO:0030246">
    <property type="term" value="F:carbohydrate binding"/>
    <property type="evidence" value="ECO:0007669"/>
    <property type="project" value="TreeGrafter"/>
</dbReference>
<dbReference type="AlphaFoldDB" id="A0A1A5YUF8"/>
<evidence type="ECO:0000256" key="4">
    <source>
        <dbReference type="SAM" id="SignalP"/>
    </source>
</evidence>
<dbReference type="PROSITE" id="PS51257">
    <property type="entry name" value="PROKAR_LIPOPROTEIN"/>
    <property type="match status" value="1"/>
</dbReference>
<evidence type="ECO:0000256" key="3">
    <source>
        <dbReference type="SAM" id="MobiDB-lite"/>
    </source>
</evidence>
<dbReference type="InterPro" id="IPR028082">
    <property type="entry name" value="Peripla_BP_I"/>
</dbReference>
<dbReference type="RefSeq" id="WP_068678618.1">
    <property type="nucleotide sequence ID" value="NZ_LYPA01000020.1"/>
</dbReference>
<keyword evidence="7" id="KW-1185">Reference proteome</keyword>